<evidence type="ECO:0008006" key="3">
    <source>
        <dbReference type="Google" id="ProtNLM"/>
    </source>
</evidence>
<gene>
    <name evidence="1" type="ORF">D4A92_22970</name>
</gene>
<reference evidence="1 2" key="1">
    <citation type="submission" date="2018-09" db="EMBL/GenBank/DDBJ databases">
        <title>Rhizobium sp. MAE2-X.</title>
        <authorList>
            <person name="Lee Y."/>
            <person name="Jeon C.O."/>
        </authorList>
    </citation>
    <scope>NUCLEOTIDE SEQUENCE [LARGE SCALE GENOMIC DNA]</scope>
    <source>
        <strain evidence="1 2">MAE2-X</strain>
        <plasmid evidence="1 2">p1</plasmid>
    </source>
</reference>
<dbReference type="InterPro" id="IPR036938">
    <property type="entry name" value="PAP2/HPO_sf"/>
</dbReference>
<dbReference type="RefSeq" id="WP_203020170.1">
    <property type="nucleotide sequence ID" value="NZ_CP032406.1"/>
</dbReference>
<evidence type="ECO:0000313" key="1">
    <source>
        <dbReference type="EMBL" id="QRF54380.1"/>
    </source>
</evidence>
<keyword evidence="1" id="KW-0614">Plasmid</keyword>
<organism evidence="1 2">
    <name type="scientific">Rhizobium rosettiformans</name>
    <dbReference type="NCBI Taxonomy" id="1368430"/>
    <lineage>
        <taxon>Bacteria</taxon>
        <taxon>Pseudomonadati</taxon>
        <taxon>Pseudomonadota</taxon>
        <taxon>Alphaproteobacteria</taxon>
        <taxon>Hyphomicrobiales</taxon>
        <taxon>Rhizobiaceae</taxon>
        <taxon>Rhizobium/Agrobacterium group</taxon>
        <taxon>Rhizobium</taxon>
    </lineage>
</organism>
<proteinExistence type="predicted"/>
<dbReference type="Gene3D" id="1.20.144.10">
    <property type="entry name" value="Phosphatidic acid phosphatase type 2/haloperoxidase"/>
    <property type="match status" value="1"/>
</dbReference>
<sequence>MRLAPYGVMHDALKLQIMPPETVPRDWPTTDDSYPTIITAWMAEVADKIWPRWENGGWRGKAATFAEHETQSELQLAIRLYQGGGDTLGILSDLTGAETPFEGPRRDHLWHYRVEDARLDHPDYSGLELPSSVSTSIEYRTGKDGTANYPLYGGPELEATAFKRIFLQDAAGKRPEVLGLKELFQRPRPRAAATALNLPGFRWVTAHRNVHTGQHPAFPSGHCMQGILGGCTVYDQLVKAGQKPTAAERERLQKYMVDWGDRRVFAGVHYMSDNIASWTLLRRIIPHVFESEEITELAVEAIIRHSRVFADITAHFDRSSPALSMLLEDFPEAVGTS</sequence>
<geneLocation type="plasmid" evidence="1 2">
    <name>p1</name>
</geneLocation>
<dbReference type="SUPFAM" id="SSF48317">
    <property type="entry name" value="Acid phosphatase/Vanadium-dependent haloperoxidase"/>
    <property type="match status" value="1"/>
</dbReference>
<protein>
    <recommendedName>
        <fullName evidence="3">Phosphatase PAP2 family protein</fullName>
    </recommendedName>
</protein>
<dbReference type="EMBL" id="CP032406">
    <property type="protein sequence ID" value="QRF54380.1"/>
    <property type="molecule type" value="Genomic_DNA"/>
</dbReference>
<dbReference type="Proteomes" id="UP000596351">
    <property type="component" value="Plasmid p1"/>
</dbReference>
<keyword evidence="2" id="KW-1185">Reference proteome</keyword>
<accession>A0ABX7F2F1</accession>
<evidence type="ECO:0000313" key="2">
    <source>
        <dbReference type="Proteomes" id="UP000596351"/>
    </source>
</evidence>
<name>A0ABX7F2F1_9HYPH</name>